<feature type="domain" description="VWFD" evidence="1">
    <location>
        <begin position="35"/>
        <end position="234"/>
    </location>
</feature>
<sequence>YDYRALRDCCIKSSLCNLYISKRPINACRGYRPPRRAWTWGDPHIKTLDGKQYTFNGLGEYVLLQTGNRSFILQGRTMRTITNGSLSAAATVFSGVATTENNADIIQFSLNSAFNGIDVLVNSTVAFSMDSLLLNESREYTNVDIVKISNQSLAAVFSSGISVEVTMLTEMLTITMNGPEEIKGDTAGLLGTWNDNIDDDFKKPDGTYLDINSTESQIYYDFGQLWAINISDSLFTYPSDQSYYNYTDPEFTPIFGD</sequence>
<dbReference type="InParanoid" id="B3RZV7"/>
<feature type="non-terminal residue" evidence="2">
    <location>
        <position position="257"/>
    </location>
</feature>
<gene>
    <name evidence="2" type="ORF">TRIADDRAFT_14672</name>
</gene>
<protein>
    <recommendedName>
        <fullName evidence="1">VWFD domain-containing protein</fullName>
    </recommendedName>
</protein>
<keyword evidence="3" id="KW-1185">Reference proteome</keyword>
<dbReference type="AlphaFoldDB" id="B3RZV7"/>
<evidence type="ECO:0000259" key="1">
    <source>
        <dbReference type="PROSITE" id="PS51233"/>
    </source>
</evidence>
<dbReference type="PhylomeDB" id="B3RZV7"/>
<proteinExistence type="predicted"/>
<dbReference type="OMA" id="EIENTCT"/>
<dbReference type="Pfam" id="PF00094">
    <property type="entry name" value="VWD"/>
    <property type="match status" value="1"/>
</dbReference>
<dbReference type="GeneID" id="6755012"/>
<dbReference type="SMART" id="SM00216">
    <property type="entry name" value="VWD"/>
    <property type="match status" value="1"/>
</dbReference>
<evidence type="ECO:0000313" key="3">
    <source>
        <dbReference type="Proteomes" id="UP000009022"/>
    </source>
</evidence>
<dbReference type="eggNOG" id="KOG4291">
    <property type="taxonomic scope" value="Eukaryota"/>
</dbReference>
<dbReference type="InterPro" id="IPR001846">
    <property type="entry name" value="VWF_type-D"/>
</dbReference>
<reference evidence="2 3" key="1">
    <citation type="journal article" date="2008" name="Nature">
        <title>The Trichoplax genome and the nature of placozoans.</title>
        <authorList>
            <person name="Srivastava M."/>
            <person name="Begovic E."/>
            <person name="Chapman J."/>
            <person name="Putnam N.H."/>
            <person name="Hellsten U."/>
            <person name="Kawashima T."/>
            <person name="Kuo A."/>
            <person name="Mitros T."/>
            <person name="Salamov A."/>
            <person name="Carpenter M.L."/>
            <person name="Signorovitch A.Y."/>
            <person name="Moreno M.A."/>
            <person name="Kamm K."/>
            <person name="Grimwood J."/>
            <person name="Schmutz J."/>
            <person name="Shapiro H."/>
            <person name="Grigoriev I.V."/>
            <person name="Buss L.W."/>
            <person name="Schierwater B."/>
            <person name="Dellaporta S.L."/>
            <person name="Rokhsar D.S."/>
        </authorList>
    </citation>
    <scope>NUCLEOTIDE SEQUENCE [LARGE SCALE GENOMIC DNA]</scope>
    <source>
        <strain evidence="2 3">Grell-BS-1999</strain>
    </source>
</reference>
<dbReference type="PANTHER" id="PTHR13802:SF52">
    <property type="entry name" value="MUCIN-4"/>
    <property type="match status" value="1"/>
</dbReference>
<dbReference type="PROSITE" id="PS51233">
    <property type="entry name" value="VWFD"/>
    <property type="match status" value="1"/>
</dbReference>
<dbReference type="HOGENOM" id="CLU_961517_0_0_1"/>
<dbReference type="InterPro" id="IPR051495">
    <property type="entry name" value="Epithelial_Barrier/Signaling"/>
</dbReference>
<dbReference type="CTD" id="6755012"/>
<dbReference type="KEGG" id="tad:TRIADDRAFT_14672"/>
<organism evidence="2 3">
    <name type="scientific">Trichoplax adhaerens</name>
    <name type="common">Trichoplax reptans</name>
    <dbReference type="NCBI Taxonomy" id="10228"/>
    <lineage>
        <taxon>Eukaryota</taxon>
        <taxon>Metazoa</taxon>
        <taxon>Placozoa</taxon>
        <taxon>Uniplacotomia</taxon>
        <taxon>Trichoplacea</taxon>
        <taxon>Trichoplacidae</taxon>
        <taxon>Trichoplax</taxon>
    </lineage>
</organism>
<dbReference type="EMBL" id="DS985246">
    <property type="protein sequence ID" value="EDV24274.1"/>
    <property type="molecule type" value="Genomic_DNA"/>
</dbReference>
<accession>B3RZV7</accession>
<name>B3RZV7_TRIAD</name>
<feature type="non-terminal residue" evidence="2">
    <location>
        <position position="1"/>
    </location>
</feature>
<dbReference type="Proteomes" id="UP000009022">
    <property type="component" value="Unassembled WGS sequence"/>
</dbReference>
<dbReference type="RefSeq" id="XP_002113800.1">
    <property type="nucleotide sequence ID" value="XM_002113764.1"/>
</dbReference>
<dbReference type="PANTHER" id="PTHR13802">
    <property type="entry name" value="MUCIN 4-RELATED"/>
    <property type="match status" value="1"/>
</dbReference>
<dbReference type="OrthoDB" id="10050617at2759"/>
<evidence type="ECO:0000313" key="2">
    <source>
        <dbReference type="EMBL" id="EDV24274.1"/>
    </source>
</evidence>